<protein>
    <recommendedName>
        <fullName evidence="2">Abscisic acid G-protein coupled receptor-like domain-containing protein</fullName>
    </recommendedName>
</protein>
<dbReference type="EMBL" id="GBHO01027305">
    <property type="protein sequence ID" value="JAG16299.1"/>
    <property type="molecule type" value="Transcribed_RNA"/>
</dbReference>
<reference evidence="3" key="2">
    <citation type="submission" date="2014-07" db="EMBL/GenBank/DDBJ databases">
        <authorList>
            <person name="Hull J."/>
        </authorList>
    </citation>
    <scope>NUCLEOTIDE SEQUENCE</scope>
</reference>
<gene>
    <name evidence="3" type="ORF">CM83_47730</name>
</gene>
<keyword evidence="1" id="KW-0472">Membrane</keyword>
<dbReference type="AlphaFoldDB" id="A0A0A9X8H7"/>
<dbReference type="Pfam" id="PF12430">
    <property type="entry name" value="ABA_GPCR"/>
    <property type="match status" value="1"/>
</dbReference>
<dbReference type="InterPro" id="IPR025969">
    <property type="entry name" value="ABA_GPCR_dom"/>
</dbReference>
<evidence type="ECO:0000313" key="3">
    <source>
        <dbReference type="EMBL" id="JAG16299.1"/>
    </source>
</evidence>
<evidence type="ECO:0000256" key="1">
    <source>
        <dbReference type="SAM" id="Phobius"/>
    </source>
</evidence>
<sequence length="133" mass="15254">MVLSSIRSLLQHFFYITRSMSGVINANTTLLILSMLLGIYVLADLTLNRTIVVAHNVAYHEEEQQQVQLNSINRDLALSYELVNTAFAHLPSVDYYTRLHHSCMFICFCLTALLKYNTLHDRQAALHLGHLYE</sequence>
<proteinExistence type="predicted"/>
<keyword evidence="1" id="KW-0812">Transmembrane</keyword>
<evidence type="ECO:0000259" key="2">
    <source>
        <dbReference type="Pfam" id="PF12430"/>
    </source>
</evidence>
<feature type="domain" description="Abscisic acid G-protein coupled receptor-like" evidence="2">
    <location>
        <begin position="1"/>
        <end position="111"/>
    </location>
</feature>
<feature type="transmembrane region" description="Helical" evidence="1">
    <location>
        <begin position="21"/>
        <end position="43"/>
    </location>
</feature>
<reference evidence="3" key="1">
    <citation type="journal article" date="2014" name="PLoS ONE">
        <title>Transcriptome-Based Identification of ABC Transporters in the Western Tarnished Plant Bug Lygus hesperus.</title>
        <authorList>
            <person name="Hull J.J."/>
            <person name="Chaney K."/>
            <person name="Geib S.M."/>
            <person name="Fabrick J.A."/>
            <person name="Brent C.S."/>
            <person name="Walsh D."/>
            <person name="Lavine L.C."/>
        </authorList>
    </citation>
    <scope>NUCLEOTIDE SEQUENCE</scope>
</reference>
<organism evidence="3">
    <name type="scientific">Lygus hesperus</name>
    <name type="common">Western plant bug</name>
    <dbReference type="NCBI Taxonomy" id="30085"/>
    <lineage>
        <taxon>Eukaryota</taxon>
        <taxon>Metazoa</taxon>
        <taxon>Ecdysozoa</taxon>
        <taxon>Arthropoda</taxon>
        <taxon>Hexapoda</taxon>
        <taxon>Insecta</taxon>
        <taxon>Pterygota</taxon>
        <taxon>Neoptera</taxon>
        <taxon>Paraneoptera</taxon>
        <taxon>Hemiptera</taxon>
        <taxon>Heteroptera</taxon>
        <taxon>Panheteroptera</taxon>
        <taxon>Cimicomorpha</taxon>
        <taxon>Miridae</taxon>
        <taxon>Mirini</taxon>
        <taxon>Lygus</taxon>
    </lineage>
</organism>
<keyword evidence="1" id="KW-1133">Transmembrane helix</keyword>
<accession>A0A0A9X8H7</accession>
<name>A0A0A9X8H7_LYGHE</name>